<protein>
    <submittedName>
        <fullName evidence="8">RNA polymerase sigma factor</fullName>
    </submittedName>
</protein>
<dbReference type="NCBIfam" id="TIGR02937">
    <property type="entry name" value="sigma70-ECF"/>
    <property type="match status" value="1"/>
</dbReference>
<dbReference type="GO" id="GO:0006352">
    <property type="term" value="P:DNA-templated transcription initiation"/>
    <property type="evidence" value="ECO:0007669"/>
    <property type="project" value="InterPro"/>
</dbReference>
<feature type="compositionally biased region" description="Acidic residues" evidence="5">
    <location>
        <begin position="175"/>
        <end position="185"/>
    </location>
</feature>
<dbReference type="Proteomes" id="UP000646365">
    <property type="component" value="Unassembled WGS sequence"/>
</dbReference>
<dbReference type="Pfam" id="PF08281">
    <property type="entry name" value="Sigma70_r4_2"/>
    <property type="match status" value="1"/>
</dbReference>
<proteinExistence type="inferred from homology"/>
<feature type="domain" description="RNA polymerase sigma-70 region 2" evidence="6">
    <location>
        <begin position="13"/>
        <end position="77"/>
    </location>
</feature>
<dbReference type="InterPro" id="IPR007627">
    <property type="entry name" value="RNA_pol_sigma70_r2"/>
</dbReference>
<dbReference type="PANTHER" id="PTHR43133">
    <property type="entry name" value="RNA POLYMERASE ECF-TYPE SIGMA FACTO"/>
    <property type="match status" value="1"/>
</dbReference>
<dbReference type="InterPro" id="IPR013324">
    <property type="entry name" value="RNA_pol_sigma_r3/r4-like"/>
</dbReference>
<feature type="compositionally biased region" description="Basic and acidic residues" evidence="5">
    <location>
        <begin position="163"/>
        <end position="174"/>
    </location>
</feature>
<dbReference type="RefSeq" id="WP_189050229.1">
    <property type="nucleotide sequence ID" value="NZ_BMJQ01000013.1"/>
</dbReference>
<comment type="similarity">
    <text evidence="1">Belongs to the sigma-70 factor family. ECF subfamily.</text>
</comment>
<organism evidence="8 9">
    <name type="scientific">Aliidongia dinghuensis</name>
    <dbReference type="NCBI Taxonomy" id="1867774"/>
    <lineage>
        <taxon>Bacteria</taxon>
        <taxon>Pseudomonadati</taxon>
        <taxon>Pseudomonadota</taxon>
        <taxon>Alphaproteobacteria</taxon>
        <taxon>Rhodospirillales</taxon>
        <taxon>Dongiaceae</taxon>
        <taxon>Aliidongia</taxon>
    </lineage>
</organism>
<evidence type="ECO:0000259" key="7">
    <source>
        <dbReference type="Pfam" id="PF08281"/>
    </source>
</evidence>
<dbReference type="PANTHER" id="PTHR43133:SF25">
    <property type="entry name" value="RNA POLYMERASE SIGMA FACTOR RFAY-RELATED"/>
    <property type="match status" value="1"/>
</dbReference>
<reference evidence="8" key="1">
    <citation type="journal article" date="2014" name="Int. J. Syst. Evol. Microbiol.">
        <title>Complete genome sequence of Corynebacterium casei LMG S-19264T (=DSM 44701T), isolated from a smear-ripened cheese.</title>
        <authorList>
            <consortium name="US DOE Joint Genome Institute (JGI-PGF)"/>
            <person name="Walter F."/>
            <person name="Albersmeier A."/>
            <person name="Kalinowski J."/>
            <person name="Ruckert C."/>
        </authorList>
    </citation>
    <scope>NUCLEOTIDE SEQUENCE</scope>
    <source>
        <strain evidence="8">CGMCC 1.15725</strain>
    </source>
</reference>
<evidence type="ECO:0000256" key="5">
    <source>
        <dbReference type="SAM" id="MobiDB-lite"/>
    </source>
</evidence>
<evidence type="ECO:0000256" key="4">
    <source>
        <dbReference type="ARBA" id="ARBA00023163"/>
    </source>
</evidence>
<evidence type="ECO:0000313" key="8">
    <source>
        <dbReference type="EMBL" id="GGF34758.1"/>
    </source>
</evidence>
<dbReference type="InterPro" id="IPR013325">
    <property type="entry name" value="RNA_pol_sigma_r2"/>
</dbReference>
<accession>A0A8J2YY22</accession>
<dbReference type="SUPFAM" id="SSF88659">
    <property type="entry name" value="Sigma3 and sigma4 domains of RNA polymerase sigma factors"/>
    <property type="match status" value="1"/>
</dbReference>
<evidence type="ECO:0000256" key="3">
    <source>
        <dbReference type="ARBA" id="ARBA00023082"/>
    </source>
</evidence>
<evidence type="ECO:0000256" key="1">
    <source>
        <dbReference type="ARBA" id="ARBA00010641"/>
    </source>
</evidence>
<dbReference type="AlphaFoldDB" id="A0A8J2YY22"/>
<feature type="domain" description="RNA polymerase sigma factor 70 region 4 type 2" evidence="7">
    <location>
        <begin position="105"/>
        <end position="155"/>
    </location>
</feature>
<dbReference type="SUPFAM" id="SSF88946">
    <property type="entry name" value="Sigma2 domain of RNA polymerase sigma factors"/>
    <property type="match status" value="1"/>
</dbReference>
<dbReference type="Gene3D" id="1.10.10.10">
    <property type="entry name" value="Winged helix-like DNA-binding domain superfamily/Winged helix DNA-binding domain"/>
    <property type="match status" value="1"/>
</dbReference>
<dbReference type="InterPro" id="IPR039425">
    <property type="entry name" value="RNA_pol_sigma-70-like"/>
</dbReference>
<dbReference type="InterPro" id="IPR013249">
    <property type="entry name" value="RNA_pol_sigma70_r4_t2"/>
</dbReference>
<dbReference type="GO" id="GO:0016987">
    <property type="term" value="F:sigma factor activity"/>
    <property type="evidence" value="ECO:0007669"/>
    <property type="project" value="UniProtKB-KW"/>
</dbReference>
<gene>
    <name evidence="8" type="primary">rpoE2</name>
    <name evidence="8" type="ORF">GCM10011611_46240</name>
</gene>
<keyword evidence="9" id="KW-1185">Reference proteome</keyword>
<keyword evidence="2" id="KW-0805">Transcription regulation</keyword>
<dbReference type="Gene3D" id="1.10.1740.10">
    <property type="match status" value="1"/>
</dbReference>
<evidence type="ECO:0000256" key="2">
    <source>
        <dbReference type="ARBA" id="ARBA00023015"/>
    </source>
</evidence>
<dbReference type="GO" id="GO:0003677">
    <property type="term" value="F:DNA binding"/>
    <property type="evidence" value="ECO:0007669"/>
    <property type="project" value="InterPro"/>
</dbReference>
<dbReference type="Pfam" id="PF04542">
    <property type="entry name" value="Sigma70_r2"/>
    <property type="match status" value="1"/>
</dbReference>
<dbReference type="InterPro" id="IPR014284">
    <property type="entry name" value="RNA_pol_sigma-70_dom"/>
</dbReference>
<keyword evidence="4" id="KW-0804">Transcription</keyword>
<comment type="caution">
    <text evidence="8">The sequence shown here is derived from an EMBL/GenBank/DDBJ whole genome shotgun (WGS) entry which is preliminary data.</text>
</comment>
<dbReference type="InterPro" id="IPR036388">
    <property type="entry name" value="WH-like_DNA-bd_sf"/>
</dbReference>
<sequence length="199" mass="22748">MVDSDEFKAELVENLSHLRAFAHLIARNHALAEDLVQDTIVRALANRHQFKPGTNLKGWLIIILRNRFFNEMRRSSRKAEVSVEHLDNLVAIDGGQQVTVEIRDFNRAFRQLPPTQREALVLVGASGFSYEEAAEIAHCPVGTMKSRVSRARAELDDQLRGVERPERWADRTAIEDEASQDEASQEEAHEWRLLRRAGR</sequence>
<evidence type="ECO:0000313" key="9">
    <source>
        <dbReference type="Proteomes" id="UP000646365"/>
    </source>
</evidence>
<evidence type="ECO:0000259" key="6">
    <source>
        <dbReference type="Pfam" id="PF04542"/>
    </source>
</evidence>
<feature type="region of interest" description="Disordered" evidence="5">
    <location>
        <begin position="163"/>
        <end position="199"/>
    </location>
</feature>
<dbReference type="EMBL" id="BMJQ01000013">
    <property type="protein sequence ID" value="GGF34758.1"/>
    <property type="molecule type" value="Genomic_DNA"/>
</dbReference>
<dbReference type="CDD" id="cd06171">
    <property type="entry name" value="Sigma70_r4"/>
    <property type="match status" value="1"/>
</dbReference>
<name>A0A8J2YY22_9PROT</name>
<keyword evidence="3" id="KW-0731">Sigma factor</keyword>
<reference evidence="8" key="2">
    <citation type="submission" date="2020-09" db="EMBL/GenBank/DDBJ databases">
        <authorList>
            <person name="Sun Q."/>
            <person name="Zhou Y."/>
        </authorList>
    </citation>
    <scope>NUCLEOTIDE SEQUENCE</scope>
    <source>
        <strain evidence="8">CGMCC 1.15725</strain>
    </source>
</reference>